<protein>
    <submittedName>
        <fullName evidence="1">Uncharacterized protein</fullName>
    </submittedName>
</protein>
<sequence length="123" mass="14625">MELHGEFSFEVRVGQQHRRTETLNHKIVYNGDELSPNYTTIIHRQVTKFSHPWCSARERAQLSIRKFRAQNEDSMMCHPHADQQAMLWLNNILNKTHFYDTRLLHQPPASIVLHLSIILNYIY</sequence>
<gene>
    <name evidence="1" type="ORF">PLOB_00000726</name>
</gene>
<keyword evidence="2" id="KW-1185">Reference proteome</keyword>
<organism evidence="1 2">
    <name type="scientific">Porites lobata</name>
    <dbReference type="NCBI Taxonomy" id="104759"/>
    <lineage>
        <taxon>Eukaryota</taxon>
        <taxon>Metazoa</taxon>
        <taxon>Cnidaria</taxon>
        <taxon>Anthozoa</taxon>
        <taxon>Hexacorallia</taxon>
        <taxon>Scleractinia</taxon>
        <taxon>Fungiina</taxon>
        <taxon>Poritidae</taxon>
        <taxon>Porites</taxon>
    </lineage>
</organism>
<evidence type="ECO:0000313" key="2">
    <source>
        <dbReference type="Proteomes" id="UP001159405"/>
    </source>
</evidence>
<name>A0ABN8N3E7_9CNID</name>
<dbReference type="EMBL" id="CALNXK010000010">
    <property type="protein sequence ID" value="CAH3042260.1"/>
    <property type="molecule type" value="Genomic_DNA"/>
</dbReference>
<proteinExistence type="predicted"/>
<comment type="caution">
    <text evidence="1">The sequence shown here is derived from an EMBL/GenBank/DDBJ whole genome shotgun (WGS) entry which is preliminary data.</text>
</comment>
<dbReference type="Proteomes" id="UP001159405">
    <property type="component" value="Unassembled WGS sequence"/>
</dbReference>
<reference evidence="1 2" key="1">
    <citation type="submission" date="2022-05" db="EMBL/GenBank/DDBJ databases">
        <authorList>
            <consortium name="Genoscope - CEA"/>
            <person name="William W."/>
        </authorList>
    </citation>
    <scope>NUCLEOTIDE SEQUENCE [LARGE SCALE GENOMIC DNA]</scope>
</reference>
<accession>A0ABN8N3E7</accession>
<evidence type="ECO:0000313" key="1">
    <source>
        <dbReference type="EMBL" id="CAH3042260.1"/>
    </source>
</evidence>